<comment type="caution">
    <text evidence="1">The sequence shown here is derived from an EMBL/GenBank/DDBJ whole genome shotgun (WGS) entry which is preliminary data.</text>
</comment>
<name>A0ABV4ARC1_9GAMM</name>
<reference evidence="1 2" key="1">
    <citation type="submission" date="2024-07" db="EMBL/GenBank/DDBJ databases">
        <title>Molecular mechanisms and environmental adaptations of flagellar loss and biofilm growth of Rhodanobacter under environmental stress.</title>
        <authorList>
            <person name="Chen M."/>
        </authorList>
    </citation>
    <scope>NUCLEOTIDE SEQUENCE [LARGE SCALE GENOMIC DNA]</scope>
    <source>
        <strain evidence="1 2">RS22</strain>
    </source>
</reference>
<evidence type="ECO:0000313" key="1">
    <source>
        <dbReference type="EMBL" id="MEY2182920.1"/>
    </source>
</evidence>
<accession>A0ABV4ARC1</accession>
<organism evidence="1 2">
    <name type="scientific">Rhodanobacter humi</name>
    <dbReference type="NCBI Taxonomy" id="1888173"/>
    <lineage>
        <taxon>Bacteria</taxon>
        <taxon>Pseudomonadati</taxon>
        <taxon>Pseudomonadota</taxon>
        <taxon>Gammaproteobacteria</taxon>
        <taxon>Lysobacterales</taxon>
        <taxon>Rhodanobacteraceae</taxon>
        <taxon>Rhodanobacter</taxon>
    </lineage>
</organism>
<dbReference type="Pfam" id="PF16157">
    <property type="entry name" value="DUF4865"/>
    <property type="match status" value="1"/>
</dbReference>
<evidence type="ECO:0000313" key="2">
    <source>
        <dbReference type="Proteomes" id="UP001562159"/>
    </source>
</evidence>
<dbReference type="EMBL" id="JBGBPY010000001">
    <property type="protein sequence ID" value="MEY2182920.1"/>
    <property type="molecule type" value="Genomic_DNA"/>
</dbReference>
<dbReference type="Proteomes" id="UP001562159">
    <property type="component" value="Unassembled WGS sequence"/>
</dbReference>
<proteinExistence type="predicted"/>
<gene>
    <name evidence="1" type="ORF">AB7878_10870</name>
</gene>
<protein>
    <submittedName>
        <fullName evidence="1">DUF4865 family protein</fullName>
    </submittedName>
</protein>
<sequence length="187" mass="20622">MIAMQYAITLPADYDMAIIRRRIADKGHLLDDFPGLAFKAWLHASRNDDALPSRDNLYAPFYLWHDSEGMNAFLGGAGFAALARDFGRPAVHTWIPWQAELAADLHDTVCATRELVPIPAHADLAELRAAEAAAARQDRAAGALAAISACDPAGWTLLRLRLWPTLRPDLAHADRQLYRVGHVSQPH</sequence>
<dbReference type="InterPro" id="IPR032349">
    <property type="entry name" value="DUF4865"/>
</dbReference>
<keyword evidence="2" id="KW-1185">Reference proteome</keyword>